<feature type="region of interest" description="Disordered" evidence="1">
    <location>
        <begin position="227"/>
        <end position="249"/>
    </location>
</feature>
<keyword evidence="3" id="KW-1185">Reference proteome</keyword>
<dbReference type="AlphaFoldDB" id="A0A067LIF3"/>
<gene>
    <name evidence="2" type="ORF">JCGZ_25677</name>
</gene>
<sequence length="249" mass="27897">MTSPGHSSDDDFLGSLGISLDTDLTADADTHASVTGIYAQDPHIRLDVGETSVAEIPVEIFGHNSLVGAIISPSHLDYMRHFDIGWSSHKELMGALAERWWDTTNTFHFSWGELTMNPTYFSVISRIPFGTRAIELYDDWRTEISPDRMVELIGIDLPRIVGPSSSTPVLSTWAFEYFPYTRPELIHADLGLGLVPSAWRCISYHTPDGTLAFREVSLENVDRLDLPSEDINEDSEEEGYDRSLFFHSG</sequence>
<evidence type="ECO:0008006" key="4">
    <source>
        <dbReference type="Google" id="ProtNLM"/>
    </source>
</evidence>
<evidence type="ECO:0000313" key="3">
    <source>
        <dbReference type="Proteomes" id="UP000027138"/>
    </source>
</evidence>
<name>A0A067LIF3_JATCU</name>
<protein>
    <recommendedName>
        <fullName evidence="4">Aminotransferase-like plant mobile domain-containing protein</fullName>
    </recommendedName>
</protein>
<organism evidence="2 3">
    <name type="scientific">Jatropha curcas</name>
    <name type="common">Barbados nut</name>
    <dbReference type="NCBI Taxonomy" id="180498"/>
    <lineage>
        <taxon>Eukaryota</taxon>
        <taxon>Viridiplantae</taxon>
        <taxon>Streptophyta</taxon>
        <taxon>Embryophyta</taxon>
        <taxon>Tracheophyta</taxon>
        <taxon>Spermatophyta</taxon>
        <taxon>Magnoliopsida</taxon>
        <taxon>eudicotyledons</taxon>
        <taxon>Gunneridae</taxon>
        <taxon>Pentapetalae</taxon>
        <taxon>rosids</taxon>
        <taxon>fabids</taxon>
        <taxon>Malpighiales</taxon>
        <taxon>Euphorbiaceae</taxon>
        <taxon>Crotonoideae</taxon>
        <taxon>Jatropheae</taxon>
        <taxon>Jatropha</taxon>
    </lineage>
</organism>
<feature type="compositionally biased region" description="Acidic residues" evidence="1">
    <location>
        <begin position="227"/>
        <end position="239"/>
    </location>
</feature>
<evidence type="ECO:0000256" key="1">
    <source>
        <dbReference type="SAM" id="MobiDB-lite"/>
    </source>
</evidence>
<accession>A0A067LIF3</accession>
<dbReference type="Proteomes" id="UP000027138">
    <property type="component" value="Unassembled WGS sequence"/>
</dbReference>
<proteinExistence type="predicted"/>
<evidence type="ECO:0000313" key="2">
    <source>
        <dbReference type="EMBL" id="KDP47168.1"/>
    </source>
</evidence>
<dbReference type="EMBL" id="KK914192">
    <property type="protein sequence ID" value="KDP47168.1"/>
    <property type="molecule type" value="Genomic_DNA"/>
</dbReference>
<dbReference type="OrthoDB" id="1937804at2759"/>
<reference evidence="2 3" key="1">
    <citation type="journal article" date="2014" name="PLoS ONE">
        <title>Global Analysis of Gene Expression Profiles in Physic Nut (Jatropha curcas L.) Seedlings Exposed to Salt Stress.</title>
        <authorList>
            <person name="Zhang L."/>
            <person name="Zhang C."/>
            <person name="Wu P."/>
            <person name="Chen Y."/>
            <person name="Li M."/>
            <person name="Jiang H."/>
            <person name="Wu G."/>
        </authorList>
    </citation>
    <scope>NUCLEOTIDE SEQUENCE [LARGE SCALE GENOMIC DNA]</scope>
    <source>
        <strain evidence="3">cv. GZQX0401</strain>
        <tissue evidence="2">Young leaves</tissue>
    </source>
</reference>